<evidence type="ECO:0000256" key="9">
    <source>
        <dbReference type="SAM" id="MobiDB-lite"/>
    </source>
</evidence>
<feature type="compositionally biased region" description="Gly residues" evidence="9">
    <location>
        <begin position="265"/>
        <end position="278"/>
    </location>
</feature>
<comment type="subcellular location">
    <subcellularLocation>
        <location evidence="1 7 8">Nucleus</location>
    </subcellularLocation>
</comment>
<keyword evidence="3" id="KW-0217">Developmental protein</keyword>
<feature type="compositionally biased region" description="Low complexity" evidence="9">
    <location>
        <begin position="353"/>
        <end position="363"/>
    </location>
</feature>
<dbReference type="FunFam" id="1.10.10.60:FF:000046">
    <property type="entry name" value="SIX homeobox 3"/>
    <property type="match status" value="1"/>
</dbReference>
<organism evidence="11 12">
    <name type="scientific">Macrostomum lignano</name>
    <dbReference type="NCBI Taxonomy" id="282301"/>
    <lineage>
        <taxon>Eukaryota</taxon>
        <taxon>Metazoa</taxon>
        <taxon>Spiralia</taxon>
        <taxon>Lophotrochozoa</taxon>
        <taxon>Platyhelminthes</taxon>
        <taxon>Rhabditophora</taxon>
        <taxon>Macrostomorpha</taxon>
        <taxon>Macrostomida</taxon>
        <taxon>Macrostomidae</taxon>
        <taxon>Macrostomum</taxon>
    </lineage>
</organism>
<dbReference type="PANTHER" id="PTHR10390:SF33">
    <property type="entry name" value="PROTEIN OPTIX"/>
    <property type="match status" value="1"/>
</dbReference>
<dbReference type="Proteomes" id="UP000215902">
    <property type="component" value="Unassembled WGS sequence"/>
</dbReference>
<dbReference type="Pfam" id="PF00046">
    <property type="entry name" value="Homeodomain"/>
    <property type="match status" value="1"/>
</dbReference>
<keyword evidence="12" id="KW-1185">Reference proteome</keyword>
<dbReference type="SMART" id="SM00389">
    <property type="entry name" value="HOX"/>
    <property type="match status" value="1"/>
</dbReference>
<evidence type="ECO:0000256" key="1">
    <source>
        <dbReference type="ARBA" id="ARBA00004123"/>
    </source>
</evidence>
<feature type="region of interest" description="Disordered" evidence="9">
    <location>
        <begin position="228"/>
        <end position="333"/>
    </location>
</feature>
<feature type="compositionally biased region" description="Low complexity" evidence="9">
    <location>
        <begin position="29"/>
        <end position="41"/>
    </location>
</feature>
<feature type="domain" description="Homeobox" evidence="10">
    <location>
        <begin position="182"/>
        <end position="242"/>
    </location>
</feature>
<dbReference type="CDD" id="cd00086">
    <property type="entry name" value="homeodomain"/>
    <property type="match status" value="1"/>
</dbReference>
<evidence type="ECO:0000256" key="8">
    <source>
        <dbReference type="RuleBase" id="RU000682"/>
    </source>
</evidence>
<gene>
    <name evidence="11" type="ORF">BOX15_Mlig004804g1</name>
</gene>
<feature type="compositionally biased region" description="Basic and acidic residues" evidence="9">
    <location>
        <begin position="250"/>
        <end position="264"/>
    </location>
</feature>
<dbReference type="GO" id="GO:0005634">
    <property type="term" value="C:nucleus"/>
    <property type="evidence" value="ECO:0007669"/>
    <property type="project" value="UniProtKB-SubCell"/>
</dbReference>
<dbReference type="InterPro" id="IPR009057">
    <property type="entry name" value="Homeodomain-like_sf"/>
</dbReference>
<dbReference type="Pfam" id="PF16878">
    <property type="entry name" value="SIX1_SD"/>
    <property type="match status" value="1"/>
</dbReference>
<feature type="region of interest" description="Disordered" evidence="9">
    <location>
        <begin position="353"/>
        <end position="374"/>
    </location>
</feature>
<dbReference type="AlphaFoldDB" id="A0A267GV90"/>
<evidence type="ECO:0000256" key="2">
    <source>
        <dbReference type="ARBA" id="ARBA00008161"/>
    </source>
</evidence>
<evidence type="ECO:0000256" key="7">
    <source>
        <dbReference type="PROSITE-ProRule" id="PRU00108"/>
    </source>
</evidence>
<dbReference type="SUPFAM" id="SSF46689">
    <property type="entry name" value="Homeodomain-like"/>
    <property type="match status" value="1"/>
</dbReference>
<evidence type="ECO:0000313" key="12">
    <source>
        <dbReference type="Proteomes" id="UP000215902"/>
    </source>
</evidence>
<protein>
    <recommendedName>
        <fullName evidence="10">Homeobox domain-containing protein</fullName>
    </recommendedName>
</protein>
<reference evidence="11 12" key="1">
    <citation type="submission" date="2017-06" db="EMBL/GenBank/DDBJ databases">
        <title>A platform for efficient transgenesis in Macrostomum lignano, a flatworm model organism for stem cell research.</title>
        <authorList>
            <person name="Berezikov E."/>
        </authorList>
    </citation>
    <scope>NUCLEOTIDE SEQUENCE [LARGE SCALE GENOMIC DNA]</scope>
    <source>
        <strain evidence="11">DV1</strain>
        <tissue evidence="11">Whole organism</tissue>
    </source>
</reference>
<dbReference type="PANTHER" id="PTHR10390">
    <property type="entry name" value="HOMEOBOX PROTEIN SIX"/>
    <property type="match status" value="1"/>
</dbReference>
<keyword evidence="4 7" id="KW-0238">DNA-binding</keyword>
<evidence type="ECO:0000256" key="3">
    <source>
        <dbReference type="ARBA" id="ARBA00022473"/>
    </source>
</evidence>
<evidence type="ECO:0000256" key="5">
    <source>
        <dbReference type="ARBA" id="ARBA00023155"/>
    </source>
</evidence>
<dbReference type="Gene3D" id="1.10.10.60">
    <property type="entry name" value="Homeodomain-like"/>
    <property type="match status" value="1"/>
</dbReference>
<feature type="compositionally biased region" description="Acidic residues" evidence="9">
    <location>
        <begin position="280"/>
        <end position="302"/>
    </location>
</feature>
<proteinExistence type="inferred from homology"/>
<evidence type="ECO:0000256" key="6">
    <source>
        <dbReference type="ARBA" id="ARBA00023242"/>
    </source>
</evidence>
<feature type="compositionally biased region" description="Pro residues" evidence="9">
    <location>
        <begin position="42"/>
        <end position="51"/>
    </location>
</feature>
<evidence type="ECO:0000259" key="10">
    <source>
        <dbReference type="PROSITE" id="PS50071"/>
    </source>
</evidence>
<evidence type="ECO:0000256" key="4">
    <source>
        <dbReference type="ARBA" id="ARBA00023125"/>
    </source>
</evidence>
<dbReference type="OrthoDB" id="3501850at2759"/>
<dbReference type="EMBL" id="NIVC01000158">
    <property type="protein sequence ID" value="PAA89267.1"/>
    <property type="molecule type" value="Genomic_DNA"/>
</dbReference>
<name>A0A267GV90_9PLAT</name>
<comment type="similarity">
    <text evidence="2">Belongs to the SIX/Sine oculis homeobox family.</text>
</comment>
<dbReference type="PROSITE" id="PS50071">
    <property type="entry name" value="HOMEOBOX_2"/>
    <property type="match status" value="1"/>
</dbReference>
<dbReference type="GO" id="GO:0000978">
    <property type="term" value="F:RNA polymerase II cis-regulatory region sequence-specific DNA binding"/>
    <property type="evidence" value="ECO:0007669"/>
    <property type="project" value="TreeGrafter"/>
</dbReference>
<sequence>MALNLGLSAFAAFPPPPPPLPLPLHRHQQQQQGDQELQQTPTSPPLFPTPHLLPPPPPLPAFQFFGAEQVGRVCQTLEESGDVERLARFLWSLPTSPALWEALSQQEAVIRARAVVAFHAGNYREMYQLMEMHQFSKTSHAKLQTMWLEAHYLEAEKLRGRPLGPVDKYRVRKKYPMPRTIWDGEQKTHCFKERTRGLLREWYLQDPYPNPAKKRELAMATGLTPTQVGNWFKNRRQRDRAAAAKSRLHSRPESADSPNHRDVSRGGGGSGDGCGVGAGADDDDSWLDVVDSDSDDDVEEENCSGKSGETLDDERRLTTEPASCCWKQSGSPTEQQRLAVAPRFAPLPMPLSTAAATAAAAATPEPMRKRPRRN</sequence>
<dbReference type="InterPro" id="IPR031701">
    <property type="entry name" value="SIX1_SD"/>
</dbReference>
<evidence type="ECO:0000313" key="11">
    <source>
        <dbReference type="EMBL" id="PAA89267.1"/>
    </source>
</evidence>
<dbReference type="GO" id="GO:0000981">
    <property type="term" value="F:DNA-binding transcription factor activity, RNA polymerase II-specific"/>
    <property type="evidence" value="ECO:0007669"/>
    <property type="project" value="TreeGrafter"/>
</dbReference>
<dbReference type="GO" id="GO:0005667">
    <property type="term" value="C:transcription regulator complex"/>
    <property type="evidence" value="ECO:0007669"/>
    <property type="project" value="TreeGrafter"/>
</dbReference>
<accession>A0A267GV90</accession>
<dbReference type="InterPro" id="IPR001356">
    <property type="entry name" value="HD"/>
</dbReference>
<feature type="region of interest" description="Disordered" evidence="9">
    <location>
        <begin position="16"/>
        <end position="51"/>
    </location>
</feature>
<comment type="caution">
    <text evidence="11">The sequence shown here is derived from an EMBL/GenBank/DDBJ whole genome shotgun (WGS) entry which is preliminary data.</text>
</comment>
<feature type="DNA-binding region" description="Homeobox" evidence="7">
    <location>
        <begin position="184"/>
        <end position="243"/>
    </location>
</feature>
<dbReference type="STRING" id="282301.A0A267GV90"/>
<keyword evidence="6 7" id="KW-0539">Nucleus</keyword>
<keyword evidence="5 7" id="KW-0371">Homeobox</keyword>